<dbReference type="OrthoDB" id="10261837at2759"/>
<evidence type="ECO:0000256" key="1">
    <source>
        <dbReference type="SAM" id="MobiDB-lite"/>
    </source>
</evidence>
<feature type="region of interest" description="Disordered" evidence="1">
    <location>
        <begin position="257"/>
        <end position="287"/>
    </location>
</feature>
<organism evidence="3 4">
    <name type="scientific">Tropilaelaps mercedesae</name>
    <dbReference type="NCBI Taxonomy" id="418985"/>
    <lineage>
        <taxon>Eukaryota</taxon>
        <taxon>Metazoa</taxon>
        <taxon>Ecdysozoa</taxon>
        <taxon>Arthropoda</taxon>
        <taxon>Chelicerata</taxon>
        <taxon>Arachnida</taxon>
        <taxon>Acari</taxon>
        <taxon>Parasitiformes</taxon>
        <taxon>Mesostigmata</taxon>
        <taxon>Gamasina</taxon>
        <taxon>Dermanyssoidea</taxon>
        <taxon>Laelapidae</taxon>
        <taxon>Tropilaelaps</taxon>
    </lineage>
</organism>
<dbReference type="GO" id="GO:0005829">
    <property type="term" value="C:cytosol"/>
    <property type="evidence" value="ECO:0007669"/>
    <property type="project" value="GOC"/>
</dbReference>
<evidence type="ECO:0000313" key="4">
    <source>
        <dbReference type="Proteomes" id="UP000192247"/>
    </source>
</evidence>
<dbReference type="GO" id="GO:0005802">
    <property type="term" value="C:trans-Golgi network"/>
    <property type="evidence" value="ECO:0007669"/>
    <property type="project" value="TreeGrafter"/>
</dbReference>
<feature type="non-terminal residue" evidence="3">
    <location>
        <position position="320"/>
    </location>
</feature>
<dbReference type="InterPro" id="IPR011993">
    <property type="entry name" value="PH-like_dom_sf"/>
</dbReference>
<dbReference type="SMART" id="SM00233">
    <property type="entry name" value="PH"/>
    <property type="match status" value="1"/>
</dbReference>
<dbReference type="AlphaFoldDB" id="A0A1V9WYX8"/>
<name>A0A1V9WYX8_9ACAR</name>
<dbReference type="GO" id="GO:0055037">
    <property type="term" value="C:recycling endosome"/>
    <property type="evidence" value="ECO:0007669"/>
    <property type="project" value="TreeGrafter"/>
</dbReference>
<dbReference type="Pfam" id="PF00169">
    <property type="entry name" value="PH"/>
    <property type="match status" value="1"/>
</dbReference>
<dbReference type="EMBL" id="MNPL01032630">
    <property type="protein sequence ID" value="OQR66397.1"/>
    <property type="molecule type" value="Genomic_DNA"/>
</dbReference>
<dbReference type="InterPro" id="IPR045188">
    <property type="entry name" value="Boi1/Boi2-like"/>
</dbReference>
<proteinExistence type="predicted"/>
<dbReference type="CDD" id="cd13288">
    <property type="entry name" value="PH_Ses"/>
    <property type="match status" value="1"/>
</dbReference>
<dbReference type="GO" id="GO:0001881">
    <property type="term" value="P:receptor recycling"/>
    <property type="evidence" value="ECO:0007669"/>
    <property type="project" value="TreeGrafter"/>
</dbReference>
<dbReference type="Proteomes" id="UP000192247">
    <property type="component" value="Unassembled WGS sequence"/>
</dbReference>
<accession>A0A1V9WYX8</accession>
<dbReference type="PANTHER" id="PTHR22902">
    <property type="entry name" value="SESQUIPEDALIAN"/>
    <property type="match status" value="1"/>
</dbReference>
<dbReference type="GO" id="GO:0007032">
    <property type="term" value="P:endosome organization"/>
    <property type="evidence" value="ECO:0007669"/>
    <property type="project" value="TreeGrafter"/>
</dbReference>
<dbReference type="SUPFAM" id="SSF50729">
    <property type="entry name" value="PH domain-like"/>
    <property type="match status" value="1"/>
</dbReference>
<comment type="caution">
    <text evidence="3">The sequence shown here is derived from an EMBL/GenBank/DDBJ whole genome shotgun (WGS) entry which is preliminary data.</text>
</comment>
<feature type="compositionally biased region" description="Polar residues" evidence="1">
    <location>
        <begin position="171"/>
        <end position="187"/>
    </location>
</feature>
<dbReference type="STRING" id="418985.A0A1V9WYX8"/>
<gene>
    <name evidence="3" type="ORF">BIW11_14186</name>
</gene>
<keyword evidence="4" id="KW-1185">Reference proteome</keyword>
<dbReference type="InterPro" id="IPR001849">
    <property type="entry name" value="PH_domain"/>
</dbReference>
<protein>
    <submittedName>
        <fullName evidence="3">Sesquipedalian-1-like</fullName>
    </submittedName>
</protein>
<dbReference type="InParanoid" id="A0A1V9WYX8"/>
<dbReference type="PANTHER" id="PTHR22902:SF53">
    <property type="entry name" value="INOSITOL PHOSPHATASE INTERACTING PROTEIN, ISOFORM A"/>
    <property type="match status" value="1"/>
</dbReference>
<feature type="compositionally biased region" description="Polar residues" evidence="1">
    <location>
        <begin position="195"/>
        <end position="207"/>
    </location>
</feature>
<evidence type="ECO:0000259" key="2">
    <source>
        <dbReference type="PROSITE" id="PS50003"/>
    </source>
</evidence>
<dbReference type="GO" id="GO:0042147">
    <property type="term" value="P:retrograde transport, endosome to Golgi"/>
    <property type="evidence" value="ECO:0007669"/>
    <property type="project" value="TreeGrafter"/>
</dbReference>
<evidence type="ECO:0000313" key="3">
    <source>
        <dbReference type="EMBL" id="OQR66397.1"/>
    </source>
</evidence>
<sequence length="320" mass="35893">MKIYVKQLVALAMSKTPADRAGWLLKRGEVNKSFQKRWFSLRGNLLFYFERPEREPVGLIVLEGCSIELAECSETERYAFFIIFHGQNMRTYTLAAETQEDMEGWMKALSCANYDYLRNMVAELQRQIDEIRATAARPEPPAISLNSPLAVTVTPRQPVTIPYVHGVATTPTGASRLASPSQYTPTVPSRKRQITQKSAQPVSSTESVAPMSATPKTHVTFEELHAKYGNKIQELLKRFSLSRRSHSSNRRTVQLLATRPDGKPRDSGVVRTSGSKGKPPVKGNSATTHVVGLTNGQAPAVDRMRRSHEFIQRNRLHFRA</sequence>
<dbReference type="PROSITE" id="PS50003">
    <property type="entry name" value="PH_DOMAIN"/>
    <property type="match status" value="1"/>
</dbReference>
<feature type="domain" description="PH" evidence="2">
    <location>
        <begin position="17"/>
        <end position="114"/>
    </location>
</feature>
<feature type="region of interest" description="Disordered" evidence="1">
    <location>
        <begin position="171"/>
        <end position="214"/>
    </location>
</feature>
<dbReference type="GO" id="GO:0005769">
    <property type="term" value="C:early endosome"/>
    <property type="evidence" value="ECO:0007669"/>
    <property type="project" value="TreeGrafter"/>
</dbReference>
<reference evidence="3 4" key="1">
    <citation type="journal article" date="2017" name="Gigascience">
        <title>Draft genome of the honey bee ectoparasitic mite, Tropilaelaps mercedesae, is shaped by the parasitic life history.</title>
        <authorList>
            <person name="Dong X."/>
            <person name="Armstrong S.D."/>
            <person name="Xia D."/>
            <person name="Makepeace B.L."/>
            <person name="Darby A.C."/>
            <person name="Kadowaki T."/>
        </authorList>
    </citation>
    <scope>NUCLEOTIDE SEQUENCE [LARGE SCALE GENOMIC DNA]</scope>
    <source>
        <strain evidence="3">Wuxi-XJTLU</strain>
    </source>
</reference>
<dbReference type="Gene3D" id="2.30.29.30">
    <property type="entry name" value="Pleckstrin-homology domain (PH domain)/Phosphotyrosine-binding domain (PTB)"/>
    <property type="match status" value="1"/>
</dbReference>